<protein>
    <submittedName>
        <fullName evidence="5">Uncharacterized protein</fullName>
    </submittedName>
</protein>
<dbReference type="Pfam" id="PF02371">
    <property type="entry name" value="Transposase_20"/>
    <property type="match status" value="1"/>
</dbReference>
<dbReference type="KEGG" id="fro:AALO17_03540"/>
<dbReference type="KEGG" id="fro:AALO17_08690"/>
<feature type="coiled-coil region" evidence="1">
    <location>
        <begin position="256"/>
        <end position="283"/>
    </location>
</feature>
<feature type="domain" description="Transposase IS110-like N-terminal" evidence="2">
    <location>
        <begin position="43"/>
        <end position="188"/>
    </location>
</feature>
<dbReference type="GO" id="GO:0006313">
    <property type="term" value="P:DNA transposition"/>
    <property type="evidence" value="ECO:0007669"/>
    <property type="project" value="InterPro"/>
</dbReference>
<dbReference type="PANTHER" id="PTHR33055">
    <property type="entry name" value="TRANSPOSASE FOR INSERTION SEQUENCE ELEMENT IS1111A"/>
    <property type="match status" value="1"/>
</dbReference>
<evidence type="ECO:0000256" key="1">
    <source>
        <dbReference type="SAM" id="Coils"/>
    </source>
</evidence>
<dbReference type="EMBL" id="CP011391">
    <property type="protein sequence ID" value="AMK54003.1"/>
    <property type="molecule type" value="Genomic_DNA"/>
</dbReference>
<dbReference type="InterPro" id="IPR047650">
    <property type="entry name" value="Transpos_IS110"/>
</dbReference>
<dbReference type="InterPro" id="IPR003346">
    <property type="entry name" value="Transposase_20"/>
</dbReference>
<evidence type="ECO:0000313" key="4">
    <source>
        <dbReference type="EMBL" id="AMK53488.1"/>
    </source>
</evidence>
<dbReference type="KEGG" id="fro:AALO17_24950"/>
<dbReference type="GO" id="GO:0003677">
    <property type="term" value="F:DNA binding"/>
    <property type="evidence" value="ECO:0007669"/>
    <property type="project" value="InterPro"/>
</dbReference>
<dbReference type="Proteomes" id="UP000069771">
    <property type="component" value="Chromosome"/>
</dbReference>
<organism evidence="5 7">
    <name type="scientific">Faecalibaculum rodentium</name>
    <dbReference type="NCBI Taxonomy" id="1702221"/>
    <lineage>
        <taxon>Bacteria</taxon>
        <taxon>Bacillati</taxon>
        <taxon>Bacillota</taxon>
        <taxon>Erysipelotrichia</taxon>
        <taxon>Erysipelotrichales</taxon>
        <taxon>Erysipelotrichaceae</taxon>
        <taxon>Faecalibaculum</taxon>
    </lineage>
</organism>
<accession>A0A140DTM6</accession>
<dbReference type="STRING" id="1702221.AALO17_03540"/>
<feature type="domain" description="Transposase IS116/IS110/IS902 C-terminal" evidence="3">
    <location>
        <begin position="289"/>
        <end position="369"/>
    </location>
</feature>
<evidence type="ECO:0000259" key="2">
    <source>
        <dbReference type="Pfam" id="PF01548"/>
    </source>
</evidence>
<dbReference type="NCBIfam" id="NF033542">
    <property type="entry name" value="transpos_IS110"/>
    <property type="match status" value="1"/>
</dbReference>
<evidence type="ECO:0000259" key="3">
    <source>
        <dbReference type="Pfam" id="PF02371"/>
    </source>
</evidence>
<sequence length="479" mass="54338">MQSVFMTVMSSVRSIPDKAPLLFSERRTPVNHVAQTVIPVAGGLDVHKSFVVAVIKSTSDQGTVNTVKKRFSTFRADLEDLRDWLLQNDCHHVCMESTGKYWIPVYNVLETAMDEVRVCNPKWLSLVKGEKDDNKDAARICDLYRNGMTKSSYIPSKQIRTLRELTRLRQKYVQQRASDHNRLINCLTVNNYKLDMVFSNVRGISASRIIDLILSGESYTDEDILKCVSKRCKASQEDILRACHGLEFDKFQREKLKIIRDHIDELTKEIEKLDQLIAEACEDHKEPIDLLMTIPGVSEISARKIIAELGTEMDQFGKDSRVAKWAGLAPGSDESAGKIHSRHITKGGKHLKPVLIEVAWAAVRSKNPYYRCKFEILSLRLGKKRAIVAIARKVIVSIFHMFSDMKEWHPKDCDDCFVPRGLSVQKESRKLNKTVSTLKAMGMTEHQILKTIAKGFDDSEIKDDAGNSYDSITGEYITA</sequence>
<dbReference type="InterPro" id="IPR002525">
    <property type="entry name" value="Transp_IS110-like_N"/>
</dbReference>
<evidence type="ECO:0000313" key="6">
    <source>
        <dbReference type="EMBL" id="AMK55629.1"/>
    </source>
</evidence>
<dbReference type="GO" id="GO:0004803">
    <property type="term" value="F:transposase activity"/>
    <property type="evidence" value="ECO:0007669"/>
    <property type="project" value="InterPro"/>
</dbReference>
<keyword evidence="1" id="KW-0175">Coiled coil</keyword>
<dbReference type="PANTHER" id="PTHR33055:SF13">
    <property type="entry name" value="TRANSPOSASE"/>
    <property type="match status" value="1"/>
</dbReference>
<name>A0A140DTM6_9FIRM</name>
<evidence type="ECO:0000313" key="5">
    <source>
        <dbReference type="EMBL" id="AMK54003.1"/>
    </source>
</evidence>
<dbReference type="EMBL" id="CP011391">
    <property type="protein sequence ID" value="AMK55629.1"/>
    <property type="molecule type" value="Genomic_DNA"/>
</dbReference>
<gene>
    <name evidence="4" type="ORF">AALO17_03540</name>
    <name evidence="5" type="ORF">AALO17_08690</name>
    <name evidence="6" type="ORF">AALO17_24950</name>
</gene>
<keyword evidence="7" id="KW-1185">Reference proteome</keyword>
<dbReference type="Pfam" id="PF01548">
    <property type="entry name" value="DEDD_Tnp_IS110"/>
    <property type="match status" value="1"/>
</dbReference>
<dbReference type="AlphaFoldDB" id="A0A140DTM6"/>
<reference evidence="5 7" key="1">
    <citation type="journal article" date="2016" name="Gut Pathog.">
        <title>Whole genome sequencing of "Faecalibaculum rodentium" ALO17, isolated from C57BL/6J laboratory mouse feces.</title>
        <authorList>
            <person name="Lim S."/>
            <person name="Chang D.H."/>
            <person name="Ahn S."/>
            <person name="Kim B.C."/>
        </authorList>
    </citation>
    <scope>NUCLEOTIDE SEQUENCE [LARGE SCALE GENOMIC DNA]</scope>
    <source>
        <strain evidence="5 7">Alo17</strain>
    </source>
</reference>
<proteinExistence type="predicted"/>
<dbReference type="EMBL" id="CP011391">
    <property type="protein sequence ID" value="AMK53488.1"/>
    <property type="molecule type" value="Genomic_DNA"/>
</dbReference>
<evidence type="ECO:0000313" key="7">
    <source>
        <dbReference type="Proteomes" id="UP000069771"/>
    </source>
</evidence>